<dbReference type="AlphaFoldDB" id="A0A2G9TVF8"/>
<keyword evidence="5" id="KW-1185">Reference proteome</keyword>
<feature type="compositionally biased region" description="Low complexity" evidence="2">
    <location>
        <begin position="1"/>
        <end position="12"/>
    </location>
</feature>
<dbReference type="OrthoDB" id="10424649at2759"/>
<gene>
    <name evidence="4" type="ORF">TELCIR_16494</name>
</gene>
<accession>A0A2G9TVF8</accession>
<evidence type="ECO:0000259" key="3">
    <source>
        <dbReference type="PROSITE" id="PS51544"/>
    </source>
</evidence>
<name>A0A2G9TVF8_TELCI</name>
<evidence type="ECO:0000313" key="4">
    <source>
        <dbReference type="EMBL" id="PIO61964.1"/>
    </source>
</evidence>
<protein>
    <recommendedName>
        <fullName evidence="3">PI3K-ABD domain-containing protein</fullName>
    </recommendedName>
</protein>
<dbReference type="Proteomes" id="UP000230423">
    <property type="component" value="Unassembled WGS sequence"/>
</dbReference>
<evidence type="ECO:0000256" key="1">
    <source>
        <dbReference type="PROSITE-ProRule" id="PRU00877"/>
    </source>
</evidence>
<feature type="non-terminal residue" evidence="4">
    <location>
        <position position="165"/>
    </location>
</feature>
<dbReference type="EMBL" id="KZ352764">
    <property type="protein sequence ID" value="PIO61964.1"/>
    <property type="molecule type" value="Genomic_DNA"/>
</dbReference>
<feature type="region of interest" description="Disordered" evidence="2">
    <location>
        <begin position="1"/>
        <end position="44"/>
    </location>
</feature>
<dbReference type="PROSITE" id="PS51544">
    <property type="entry name" value="PI3K_ABD"/>
    <property type="match status" value="1"/>
</dbReference>
<comment type="similarity">
    <text evidence="1">Belongs to the PI3/PI4-kinase family.</text>
</comment>
<dbReference type="Gene3D" id="3.10.20.770">
    <property type="match status" value="1"/>
</dbReference>
<proteinExistence type="inferred from homology"/>
<evidence type="ECO:0000256" key="2">
    <source>
        <dbReference type="SAM" id="MobiDB-lite"/>
    </source>
</evidence>
<dbReference type="InterPro" id="IPR003113">
    <property type="entry name" value="PI3K_ABD"/>
</dbReference>
<evidence type="ECO:0000313" key="5">
    <source>
        <dbReference type="Proteomes" id="UP000230423"/>
    </source>
</evidence>
<sequence length="165" mass="18496">MSGAAVAASSAGDDLPGPSRSRNSDFMGVEPRKKNASQQPDGRMSRIEAVHRTLHGLHHEWEQRKRTTFEIDYTNPSLLCSSSSDAVSCIELGGLGERQLLTVLLPWMQVTVCCGFEFSLNGLKTELFAKLKRMSVWQFSMKATDYVFQVLRKSTGDMEELYNEE</sequence>
<reference evidence="4 5" key="1">
    <citation type="submission" date="2015-09" db="EMBL/GenBank/DDBJ databases">
        <title>Draft genome of the parasitic nematode Teladorsagia circumcincta isolate WARC Sus (inbred).</title>
        <authorList>
            <person name="Mitreva M."/>
        </authorList>
    </citation>
    <scope>NUCLEOTIDE SEQUENCE [LARGE SCALE GENOMIC DNA]</scope>
    <source>
        <strain evidence="4 5">S</strain>
    </source>
</reference>
<feature type="domain" description="PI3K-ABD" evidence="3">
    <location>
        <begin position="81"/>
        <end position="165"/>
    </location>
</feature>
<organism evidence="4 5">
    <name type="scientific">Teladorsagia circumcincta</name>
    <name type="common">Brown stomach worm</name>
    <name type="synonym">Ostertagia circumcincta</name>
    <dbReference type="NCBI Taxonomy" id="45464"/>
    <lineage>
        <taxon>Eukaryota</taxon>
        <taxon>Metazoa</taxon>
        <taxon>Ecdysozoa</taxon>
        <taxon>Nematoda</taxon>
        <taxon>Chromadorea</taxon>
        <taxon>Rhabditida</taxon>
        <taxon>Rhabditina</taxon>
        <taxon>Rhabditomorpha</taxon>
        <taxon>Strongyloidea</taxon>
        <taxon>Trichostrongylidae</taxon>
        <taxon>Teladorsagia</taxon>
    </lineage>
</organism>